<dbReference type="SMART" id="SM01346">
    <property type="entry name" value="DUF3385"/>
    <property type="match status" value="1"/>
</dbReference>
<dbReference type="Proteomes" id="UP001221413">
    <property type="component" value="Unassembled WGS sequence"/>
</dbReference>
<evidence type="ECO:0000256" key="2">
    <source>
        <dbReference type="ARBA" id="ARBA00011031"/>
    </source>
</evidence>
<dbReference type="SUPFAM" id="SSF47212">
    <property type="entry name" value="FKBP12-rapamycin-binding domain of FKBP-rapamycin-associated protein (FRAP)"/>
    <property type="match status" value="1"/>
</dbReference>
<evidence type="ECO:0000256" key="10">
    <source>
        <dbReference type="ARBA" id="ARBA00022840"/>
    </source>
</evidence>
<evidence type="ECO:0000256" key="13">
    <source>
        <dbReference type="ARBA" id="ARBA00029427"/>
    </source>
</evidence>
<dbReference type="Pfam" id="PF11865">
    <property type="entry name" value="mTOR_dom"/>
    <property type="match status" value="1"/>
</dbReference>
<dbReference type="InterPro" id="IPR000403">
    <property type="entry name" value="PI3/4_kinase_cat_dom"/>
</dbReference>
<evidence type="ECO:0000259" key="20">
    <source>
        <dbReference type="PROSITE" id="PS51190"/>
    </source>
</evidence>
<evidence type="ECO:0000256" key="8">
    <source>
        <dbReference type="ARBA" id="ARBA00022741"/>
    </source>
</evidence>
<dbReference type="InterPro" id="IPR003152">
    <property type="entry name" value="FATC_dom"/>
</dbReference>
<evidence type="ECO:0000256" key="7">
    <source>
        <dbReference type="ARBA" id="ARBA00022737"/>
    </source>
</evidence>
<dbReference type="InterPro" id="IPR026683">
    <property type="entry name" value="TOR_cat"/>
</dbReference>
<organism evidence="21 22">
    <name type="scientific">Drechslerella dactyloides</name>
    <name type="common">Nematode-trapping fungus</name>
    <name type="synonym">Arthrobotrys dactyloides</name>
    <dbReference type="NCBI Taxonomy" id="74499"/>
    <lineage>
        <taxon>Eukaryota</taxon>
        <taxon>Fungi</taxon>
        <taxon>Dikarya</taxon>
        <taxon>Ascomycota</taxon>
        <taxon>Pezizomycotina</taxon>
        <taxon>Orbiliomycetes</taxon>
        <taxon>Orbiliales</taxon>
        <taxon>Orbiliaceae</taxon>
        <taxon>Drechslerella</taxon>
    </lineage>
</organism>
<dbReference type="InterPro" id="IPR003151">
    <property type="entry name" value="PIK-rel_kinase_FAT"/>
</dbReference>
<keyword evidence="6 16" id="KW-0808">Transferase</keyword>
<dbReference type="PANTHER" id="PTHR11139:SF9">
    <property type="entry name" value="SERINE_THREONINE-PROTEIN KINASE MTOR"/>
    <property type="match status" value="1"/>
</dbReference>
<evidence type="ECO:0000256" key="14">
    <source>
        <dbReference type="ARBA" id="ARBA00047899"/>
    </source>
</evidence>
<keyword evidence="7" id="KW-0677">Repeat</keyword>
<comment type="similarity">
    <text evidence="2 16">Belongs to the PI3/PI4-kinase family.</text>
</comment>
<dbReference type="FunFam" id="1.25.40.10:FF:000228">
    <property type="entry name" value="Serine/threonine-protein kinase TOR"/>
    <property type="match status" value="1"/>
</dbReference>
<feature type="compositionally biased region" description="Polar residues" evidence="17">
    <location>
        <begin position="2020"/>
        <end position="2029"/>
    </location>
</feature>
<dbReference type="GO" id="GO:1905356">
    <property type="term" value="P:regulation of snRNA pseudouridine synthesis"/>
    <property type="evidence" value="ECO:0007669"/>
    <property type="project" value="UniProtKB-ARBA"/>
</dbReference>
<dbReference type="SUPFAM" id="SSF48371">
    <property type="entry name" value="ARM repeat"/>
    <property type="match status" value="2"/>
</dbReference>
<comment type="subunit">
    <text evidence="3">Associates with DNA double-strand breaks.</text>
</comment>
<dbReference type="Pfam" id="PF08771">
    <property type="entry name" value="FRB_dom"/>
    <property type="match status" value="1"/>
</dbReference>
<evidence type="ECO:0000256" key="12">
    <source>
        <dbReference type="ARBA" id="ARBA00025079"/>
    </source>
</evidence>
<evidence type="ECO:0000313" key="22">
    <source>
        <dbReference type="Proteomes" id="UP001221413"/>
    </source>
</evidence>
<keyword evidence="8 16" id="KW-0547">Nucleotide-binding</keyword>
<dbReference type="GO" id="GO:0038202">
    <property type="term" value="P:TORC1 signaling"/>
    <property type="evidence" value="ECO:0007669"/>
    <property type="project" value="TreeGrafter"/>
</dbReference>
<evidence type="ECO:0000259" key="18">
    <source>
        <dbReference type="PROSITE" id="PS50290"/>
    </source>
</evidence>
<feature type="domain" description="FATC" evidence="20">
    <location>
        <begin position="2066"/>
        <end position="2098"/>
    </location>
</feature>
<evidence type="ECO:0000256" key="5">
    <source>
        <dbReference type="ARBA" id="ARBA00022554"/>
    </source>
</evidence>
<dbReference type="FunFam" id="1.25.10.10:FF:000582">
    <property type="entry name" value="Serine/threonine-protein kinase TOR"/>
    <property type="match status" value="1"/>
</dbReference>
<keyword evidence="22" id="KW-1185">Reference proteome</keyword>
<dbReference type="FunFam" id="1.25.10.10:FF:000371">
    <property type="entry name" value="Serine/threonine-protein kinase TOR"/>
    <property type="match status" value="1"/>
</dbReference>
<dbReference type="Pfam" id="PF02259">
    <property type="entry name" value="FAT"/>
    <property type="match status" value="1"/>
</dbReference>
<evidence type="ECO:0000256" key="11">
    <source>
        <dbReference type="ARBA" id="ARBA00023306"/>
    </source>
</evidence>
<feature type="region of interest" description="Disordered" evidence="17">
    <location>
        <begin position="1351"/>
        <end position="1371"/>
    </location>
</feature>
<dbReference type="PANTHER" id="PTHR11139">
    <property type="entry name" value="ATAXIA TELANGIECTASIA MUTATED ATM -RELATED"/>
    <property type="match status" value="1"/>
</dbReference>
<feature type="domain" description="PI3K/PI4K catalytic" evidence="18">
    <location>
        <begin position="1710"/>
        <end position="2023"/>
    </location>
</feature>
<dbReference type="SUPFAM" id="SSF56112">
    <property type="entry name" value="Protein kinase-like (PK-like)"/>
    <property type="match status" value="1"/>
</dbReference>
<dbReference type="InterPro" id="IPR058584">
    <property type="entry name" value="IMB1_TNPO1-like_TPR"/>
</dbReference>
<dbReference type="Pfam" id="PF00454">
    <property type="entry name" value="PI3_PI4_kinase"/>
    <property type="match status" value="1"/>
</dbReference>
<dbReference type="Gene3D" id="1.20.120.150">
    <property type="entry name" value="FKBP12-rapamycin binding domain"/>
    <property type="match status" value="1"/>
</dbReference>
<evidence type="ECO:0000256" key="1">
    <source>
        <dbReference type="ARBA" id="ARBA00004413"/>
    </source>
</evidence>
<feature type="region of interest" description="Disordered" evidence="17">
    <location>
        <begin position="2017"/>
        <end position="2045"/>
    </location>
</feature>
<dbReference type="PROSITE" id="PS51189">
    <property type="entry name" value="FAT"/>
    <property type="match status" value="1"/>
</dbReference>
<protein>
    <recommendedName>
        <fullName evidence="16">Serine/threonine-protein kinase TOR</fullName>
        <ecNumber evidence="16">2.7.11.1</ecNumber>
    </recommendedName>
</protein>
<dbReference type="Pfam" id="PF02260">
    <property type="entry name" value="FATC"/>
    <property type="match status" value="1"/>
</dbReference>
<dbReference type="SMART" id="SM01345">
    <property type="entry name" value="Rapamycin_bind"/>
    <property type="match status" value="1"/>
</dbReference>
<dbReference type="SMART" id="SM00146">
    <property type="entry name" value="PI3Kc"/>
    <property type="match status" value="1"/>
</dbReference>
<dbReference type="Gene3D" id="3.30.1010.10">
    <property type="entry name" value="Phosphatidylinositol 3-kinase Catalytic Subunit, Chain A, domain 4"/>
    <property type="match status" value="1"/>
</dbReference>
<comment type="catalytic activity">
    <reaction evidence="15">
        <text>L-seryl-[protein] + ATP = O-phospho-L-seryl-[protein] + ADP + H(+)</text>
        <dbReference type="Rhea" id="RHEA:17989"/>
        <dbReference type="Rhea" id="RHEA-COMP:9863"/>
        <dbReference type="Rhea" id="RHEA-COMP:11604"/>
        <dbReference type="ChEBI" id="CHEBI:15378"/>
        <dbReference type="ChEBI" id="CHEBI:29999"/>
        <dbReference type="ChEBI" id="CHEBI:30616"/>
        <dbReference type="ChEBI" id="CHEBI:83421"/>
        <dbReference type="ChEBI" id="CHEBI:456216"/>
        <dbReference type="EC" id="2.7.11.1"/>
    </reaction>
</comment>
<dbReference type="InterPro" id="IPR011009">
    <property type="entry name" value="Kinase-like_dom_sf"/>
</dbReference>
<reference evidence="21" key="1">
    <citation type="submission" date="2023-01" db="EMBL/GenBank/DDBJ databases">
        <title>The chitinases involved in constricting ring structure development in the nematode-trapping fungus Drechslerella dactyloides.</title>
        <authorList>
            <person name="Wang R."/>
            <person name="Zhang L."/>
            <person name="Tang P."/>
            <person name="Li S."/>
            <person name="Liang L."/>
        </authorList>
    </citation>
    <scope>NUCLEOTIDE SEQUENCE</scope>
    <source>
        <strain evidence="21">YMF1.00031</strain>
    </source>
</reference>
<dbReference type="GO" id="GO:0042254">
    <property type="term" value="P:ribosome biogenesis"/>
    <property type="evidence" value="ECO:0007669"/>
    <property type="project" value="UniProtKB-ARBA"/>
</dbReference>
<dbReference type="GO" id="GO:0005886">
    <property type="term" value="C:plasma membrane"/>
    <property type="evidence" value="ECO:0007669"/>
    <property type="project" value="UniProtKB-SubCell"/>
</dbReference>
<dbReference type="GO" id="GO:0031931">
    <property type="term" value="C:TORC1 complex"/>
    <property type="evidence" value="ECO:0007669"/>
    <property type="project" value="TreeGrafter"/>
</dbReference>
<evidence type="ECO:0000256" key="6">
    <source>
        <dbReference type="ARBA" id="ARBA00022679"/>
    </source>
</evidence>
<feature type="domain" description="FAT" evidence="19">
    <location>
        <begin position="1238"/>
        <end position="1554"/>
    </location>
</feature>
<keyword evidence="10 16" id="KW-0067">ATP-binding</keyword>
<dbReference type="InterPro" id="IPR014009">
    <property type="entry name" value="PIK_FAT"/>
</dbReference>
<keyword evidence="9 16" id="KW-0418">Kinase</keyword>
<evidence type="ECO:0000256" key="4">
    <source>
        <dbReference type="ARBA" id="ARBA00022527"/>
    </source>
</evidence>
<sequence length="2098" mass="236159">MAAPTVANDAVTRVFSDLRNSKADETRQKAAEDLRTILVVSQREMPAEAFTRFNNDINKRIFEMIHSNDTSDKIGGILALDRLIDFDGDDSMQKTTRFANYLRSVIRGNDTAAMVLAAKSLGRLATPGGPLTADLVESETRQALEWLQSDRQENRRFAAVLLLKELARNSPTLFYTYVPQILELLWVALRDSKVLIREAAAEALCACLEILYQRDNQLRAQWYNKILEGAQHGLKLGTTDAIHGSLLTYRELLLRAGMFMHDRYGGVCELVLKYKDHRDILIRKSVVTLIPILAAYNPDEFVSSYLHRCMMHLQSQLKKERDRSVAFVAIGQVAIAVGSSMNPYLEDVLQCIKDGLSTKGRRVPVEPAYFQCISMLATAVGLALTKYIQELLSLLFSCPLSDSLTQALVDLAHYIPPLLPQIQEKLLNMLSLVLSGRPFKPLGSPAELAAVQQPLKEVRDPSGNELKDSNVILALHTLGSFDFSGRILNEFVRDCVIKYVEDDNPEVRKAAALTCCQLFVRDPICYQTSNNAIQVVGDVMEKLLAVGIADPDPDIRKTVLDSLDARFDRHLARAENVRTLFLALNDEVFAIRESAITIIGRLTAHNPAYVMPSLRKSLIQLLTELEYSTVARSKEESAKLLSHLVSASQKLIKPYVDPIVTVLLPKASDSSAGVASSVLGALGELATVGGEDMVPYIPQLMPIIIDTLQDQGSSSKREAALKTLGQLASDSGYVIDPYIEYPHLLTILVNIVKTEQTGYLRKETIKLMGILGAIDPYKHQVVEQGPENRPADQSSIITDVSLIMTGLTPSNEEYYPTVVINSLMNMLKDQSLNTQHSAVIDAIMNIFKTLGLKCVPFLGQIIPGFTSVIRTSQPSKLESYFNQLSNLVSIVKQHIRNFLPDILQLIREHWQLNPNLQITILQLVEAIARSLEGEFKVYLAQLLPLMLQVLETDSSTGRTLTKKVLHAFSVFGANSEEYMHLILPVVVRSFEKPTQPVPARRAAIETIAKLSRKVNLSDHASRIIHPLARVLQSGNHELRMAALDTLCALVFQLGQDYAHFIPMINKCLVQTKTQHPNYELLVSKLLKGESLPQDLNPDEMLGEKSDEGLIPDTHSKKQTVNQQHLKNAWEASQRSTREDWQEWIRRFSVELLKESPSHALRACAGLAGAYYPLAKDLFNAAFVSCWVELYDQYQEELVRSIELALTSPNIPPEILQILLNLAEFMEHDDKALPIDIRTLGKYAAKCHAFAKALHYKETEFLQEPQTSTIEALIKINNQLQQSDAAIGILRRAQQYNDVPLKESWFEKLQRWEEALKAYQLLGDQTEALSGLVEFTDRMSKQIGPNLLDAANQAQNQPNPVTTSPPTSPNQTLEDCSQLLARCYLKQGEWLVALNKSWYLGNVQEVLRSYWLATHFNKDWYKAWHAWALANFEVVTNRDAREVSSSSEMLNNYVVPAVRGFFKSISLSAGSSLQDTLRLLTLWFAHGGNAQVHTAMSEGFGVVSIDTWLAVIPQLIARINQPDPIVRRSIHQLLGEVGRAHPQALVFPLTVAAKSQHSRRQKSATSLIENVKTHSATLVDQAALVSQELIRVAVLWHEQWHEGLEEASRLYFGDHNIEAMFATLEPLHEMLEKGPETLREISFHQAFGRDLHDARDWCNTFRRTGDVGDLNQAWDLYYQVFRKITKQLPQLNSLDLQYVSPRLLNAGDLDLAVPGTYQSGRPVVKIVSFDAVFTVISSKQRPRHEDLRQDERVMQLFGLVNTLLSVDSECFKRHLNIQRYSIIPLSQNSGLMGWVPHSDTLHVLIREYRESRKILLNIEHRIMLQMAPDYDNLTLMQKVEVFGYALDNTTGQDLYRVLWLKSRSSEAWLDRRTNYTRSLGVMSMVGYILGLGDRHPSNLMLDRVTGKVVHIDFGDCFEVAMHREKYPEKVPFRLTRMLTYAMEVSNIEGSFRITCEAVMRVLRDNKESLMAVLEAFMHDPLMHWRLGNRESPVDSGTSGDPSQAAAPTIDLVARVQRSRPEASTNGTNGYQSETQSTTEDQTQNSRALVVLNRVKDKLTGHDFRPSEELAVPDQVDKLLQQATSLENLCQLYVGWCAFW</sequence>
<dbReference type="EMBL" id="JAQGDS010000002">
    <property type="protein sequence ID" value="KAJ6262814.1"/>
    <property type="molecule type" value="Genomic_DNA"/>
</dbReference>
<dbReference type="InterPro" id="IPR036738">
    <property type="entry name" value="FRB_sf"/>
</dbReference>
<feature type="compositionally biased region" description="Low complexity" evidence="17">
    <location>
        <begin position="2030"/>
        <end position="2042"/>
    </location>
</feature>
<comment type="function">
    <text evidence="12">Serine/threonine protein kinase which activates checkpoint signaling upon genotoxic stresses such as ionizing radiation (IR), ultraviolet light (UV), or DNA replication stalling, thereby acting as a DNA damage sensor. Recognizes the substrate consensus sequence [ST]-Q. Phosphorylates histone H2A to form H2AS128ph (gamma-H2A) at sites of DNA damage, involved in the regulation of DNA damage response mechanism. Required for the control of telomere length and genome stability.</text>
</comment>
<feature type="region of interest" description="Disordered" evidence="17">
    <location>
        <begin position="1987"/>
        <end position="2006"/>
    </location>
</feature>
<keyword evidence="4 16" id="KW-0723">Serine/threonine-protein kinase</keyword>
<dbReference type="PROSITE" id="PS51190">
    <property type="entry name" value="FATC"/>
    <property type="match status" value="1"/>
</dbReference>
<dbReference type="FunFam" id="1.10.1070.11:FF:000020">
    <property type="entry name" value="Serine/threonine-protein kinase TOR"/>
    <property type="match status" value="1"/>
</dbReference>
<comment type="catalytic activity">
    <reaction evidence="14 16">
        <text>L-threonyl-[protein] + ATP = O-phospho-L-threonyl-[protein] + ADP + H(+)</text>
        <dbReference type="Rhea" id="RHEA:46608"/>
        <dbReference type="Rhea" id="RHEA-COMP:11060"/>
        <dbReference type="Rhea" id="RHEA-COMP:11605"/>
        <dbReference type="ChEBI" id="CHEBI:15378"/>
        <dbReference type="ChEBI" id="CHEBI:30013"/>
        <dbReference type="ChEBI" id="CHEBI:30616"/>
        <dbReference type="ChEBI" id="CHEBI:61977"/>
        <dbReference type="ChEBI" id="CHEBI:456216"/>
        <dbReference type="EC" id="2.7.11.1"/>
    </reaction>
</comment>
<feature type="compositionally biased region" description="Low complexity" evidence="17">
    <location>
        <begin position="1354"/>
        <end position="1371"/>
    </location>
</feature>
<keyword evidence="11" id="KW-0131">Cell cycle</keyword>
<dbReference type="Pfam" id="PF25574">
    <property type="entry name" value="TPR_IMB1"/>
    <property type="match status" value="1"/>
</dbReference>
<dbReference type="InterPro" id="IPR024585">
    <property type="entry name" value="mTOR_dom"/>
</dbReference>
<dbReference type="GO" id="GO:0044877">
    <property type="term" value="F:protein-containing complex binding"/>
    <property type="evidence" value="ECO:0007669"/>
    <property type="project" value="InterPro"/>
</dbReference>
<evidence type="ECO:0000256" key="16">
    <source>
        <dbReference type="RuleBase" id="RU364109"/>
    </source>
</evidence>
<dbReference type="InterPro" id="IPR057564">
    <property type="entry name" value="HEAT_ATR"/>
</dbReference>
<dbReference type="GO" id="GO:0004674">
    <property type="term" value="F:protein serine/threonine kinase activity"/>
    <property type="evidence" value="ECO:0007669"/>
    <property type="project" value="UniProtKB-KW"/>
</dbReference>
<dbReference type="GO" id="GO:0005634">
    <property type="term" value="C:nucleus"/>
    <property type="evidence" value="ECO:0007669"/>
    <property type="project" value="TreeGrafter"/>
</dbReference>
<dbReference type="InterPro" id="IPR011989">
    <property type="entry name" value="ARM-like"/>
</dbReference>
<evidence type="ECO:0000256" key="17">
    <source>
        <dbReference type="SAM" id="MobiDB-lite"/>
    </source>
</evidence>
<dbReference type="FunFam" id="1.20.120.150:FF:000001">
    <property type="entry name" value="Serine/threonine-protein kinase TOR"/>
    <property type="match status" value="1"/>
</dbReference>
<dbReference type="Gene3D" id="1.10.1070.11">
    <property type="entry name" value="Phosphatidylinositol 3-/4-kinase, catalytic domain"/>
    <property type="match status" value="1"/>
</dbReference>
<dbReference type="SMART" id="SM01343">
    <property type="entry name" value="FATC"/>
    <property type="match status" value="1"/>
</dbReference>
<gene>
    <name evidence="21" type="ORF">Dda_1371</name>
</gene>
<dbReference type="InterPro" id="IPR009076">
    <property type="entry name" value="FRB_dom"/>
</dbReference>
<dbReference type="EC" id="2.7.11.1" evidence="16"/>
<dbReference type="GO" id="GO:0000329">
    <property type="term" value="C:fungal-type vacuole membrane"/>
    <property type="evidence" value="ECO:0007669"/>
    <property type="project" value="UniProtKB-ARBA"/>
</dbReference>
<dbReference type="GO" id="GO:0016242">
    <property type="term" value="P:negative regulation of macroautophagy"/>
    <property type="evidence" value="ECO:0007669"/>
    <property type="project" value="TreeGrafter"/>
</dbReference>
<accession>A0AAD6J1L4</accession>
<evidence type="ECO:0000313" key="21">
    <source>
        <dbReference type="EMBL" id="KAJ6262814.1"/>
    </source>
</evidence>
<dbReference type="GO" id="GO:0031932">
    <property type="term" value="C:TORC2 complex"/>
    <property type="evidence" value="ECO:0007669"/>
    <property type="project" value="TreeGrafter"/>
</dbReference>
<dbReference type="InterPro" id="IPR050517">
    <property type="entry name" value="DDR_Repair_Kinase"/>
</dbReference>
<comment type="caution">
    <text evidence="21">The sequence shown here is derived from an EMBL/GenBank/DDBJ whole genome shotgun (WGS) entry which is preliminary data.</text>
</comment>
<evidence type="ECO:0000259" key="19">
    <source>
        <dbReference type="PROSITE" id="PS51189"/>
    </source>
</evidence>
<proteinExistence type="inferred from homology"/>
<keyword evidence="5" id="KW-0926">Vacuole</keyword>
<evidence type="ECO:0000256" key="3">
    <source>
        <dbReference type="ARBA" id="ARBA00011370"/>
    </source>
</evidence>
<dbReference type="InterPro" id="IPR036940">
    <property type="entry name" value="PI3/4_kinase_cat_sf"/>
</dbReference>
<dbReference type="GO" id="GO:0006995">
    <property type="term" value="P:cellular response to nitrogen starvation"/>
    <property type="evidence" value="ECO:0007669"/>
    <property type="project" value="UniProtKB-ARBA"/>
</dbReference>
<comment type="subcellular location">
    <subcellularLocation>
        <location evidence="1">Cell membrane</location>
        <topology evidence="1">Peripheral membrane protein</topology>
        <orientation evidence="1">Cytoplasmic side</orientation>
    </subcellularLocation>
    <subcellularLocation>
        <location evidence="13">Vacuole membrane</location>
        <topology evidence="13">Peripheral membrane protein</topology>
        <orientation evidence="13">Cytoplasmic side</orientation>
    </subcellularLocation>
</comment>
<name>A0AAD6J1L4_DREDA</name>
<dbReference type="GO" id="GO:0005524">
    <property type="term" value="F:ATP binding"/>
    <property type="evidence" value="ECO:0007669"/>
    <property type="project" value="UniProtKB-KW"/>
</dbReference>
<dbReference type="Gene3D" id="1.25.10.10">
    <property type="entry name" value="Leucine-rich Repeat Variant"/>
    <property type="match status" value="5"/>
</dbReference>
<dbReference type="Pfam" id="PF23593">
    <property type="entry name" value="HEAT_ATR"/>
    <property type="match status" value="1"/>
</dbReference>
<dbReference type="PROSITE" id="PS50290">
    <property type="entry name" value="PI3_4_KINASE_3"/>
    <property type="match status" value="1"/>
</dbReference>
<evidence type="ECO:0000256" key="9">
    <source>
        <dbReference type="ARBA" id="ARBA00022777"/>
    </source>
</evidence>
<dbReference type="InterPro" id="IPR016024">
    <property type="entry name" value="ARM-type_fold"/>
</dbReference>
<evidence type="ECO:0000256" key="15">
    <source>
        <dbReference type="ARBA" id="ARBA00048679"/>
    </source>
</evidence>
<dbReference type="CDD" id="cd05169">
    <property type="entry name" value="PIKKc_TOR"/>
    <property type="match status" value="1"/>
</dbReference>